<sequence length="378" mass="42171">MNCSESPSNSPVPAIETTPTALKLLPKNLLISPWSAETSSPSKSTLETSDTDLVSGLQLTTQSGVTIVITDPVEAEHLILIPLRTRLLTLTREININSKSKKNLAEVKQLRNMVSMAFEEHMKCFGHIPDSEANHSKFYVDYLCEGTEDPEERIQLLNILKKTQDQTQDQIGYLGTHSEQNILTPVNFKVSPWTPINGSIRPVPVIRLCKEHHLAYDRHGEKPLSASEKNTLFGSDKGTTQQSTSVNVQKPMKSPMMDDYVLNIRYKTQPCRNFAKFGGFCPVGNSCHFAHGAGELRNPQDHPKFRTKLCRHFVEKGTCAFGDQCFFLHTAMSYSSSESNNSRLLSKQLGSETKYATVSHGIPSTLEDYGTHSDKRDV</sequence>
<dbReference type="InterPro" id="IPR036855">
    <property type="entry name" value="Znf_CCCH_sf"/>
</dbReference>
<dbReference type="OrthoDB" id="410307at2759"/>
<reference evidence="7 8" key="2">
    <citation type="submission" date="2018-11" db="EMBL/GenBank/DDBJ databases">
        <authorList>
            <consortium name="Pathogen Informatics"/>
        </authorList>
    </citation>
    <scope>NUCLEOTIDE SEQUENCE [LARGE SCALE GENOMIC DNA]</scope>
    <source>
        <strain evidence="7 8">Egypt</strain>
    </source>
</reference>
<feature type="zinc finger region" description="C3H1-type" evidence="5">
    <location>
        <begin position="265"/>
        <end position="294"/>
    </location>
</feature>
<feature type="domain" description="C3H1-type" evidence="6">
    <location>
        <begin position="304"/>
        <end position="332"/>
    </location>
</feature>
<dbReference type="EMBL" id="UZAN01044203">
    <property type="protein sequence ID" value="VDP80241.1"/>
    <property type="molecule type" value="Genomic_DNA"/>
</dbReference>
<keyword evidence="2" id="KW-0677">Repeat</keyword>
<reference evidence="9" key="1">
    <citation type="submission" date="2016-06" db="UniProtKB">
        <authorList>
            <consortium name="WormBaseParasite"/>
        </authorList>
    </citation>
    <scope>IDENTIFICATION</scope>
</reference>
<dbReference type="SUPFAM" id="SSF90229">
    <property type="entry name" value="CCCH zinc finger"/>
    <property type="match status" value="2"/>
</dbReference>
<dbReference type="InterPro" id="IPR000571">
    <property type="entry name" value="Znf_CCCH"/>
</dbReference>
<evidence type="ECO:0000256" key="5">
    <source>
        <dbReference type="PROSITE-ProRule" id="PRU00723"/>
    </source>
</evidence>
<protein>
    <submittedName>
        <fullName evidence="9">Zinc finger protein</fullName>
    </submittedName>
</protein>
<evidence type="ECO:0000256" key="2">
    <source>
        <dbReference type="ARBA" id="ARBA00022737"/>
    </source>
</evidence>
<keyword evidence="3 5" id="KW-0863">Zinc-finger</keyword>
<feature type="domain" description="C3H1-type" evidence="6">
    <location>
        <begin position="265"/>
        <end position="294"/>
    </location>
</feature>
<dbReference type="AlphaFoldDB" id="A0A183AJJ4"/>
<dbReference type="Gene3D" id="4.10.1000.10">
    <property type="entry name" value="Zinc finger, CCCH-type"/>
    <property type="match status" value="2"/>
</dbReference>
<dbReference type="Pfam" id="PF00642">
    <property type="entry name" value="zf-CCCH"/>
    <property type="match status" value="1"/>
</dbReference>
<gene>
    <name evidence="7" type="ORF">ECPE_LOCUS7129</name>
</gene>
<dbReference type="Proteomes" id="UP000272942">
    <property type="component" value="Unassembled WGS sequence"/>
</dbReference>
<evidence type="ECO:0000313" key="9">
    <source>
        <dbReference type="WBParaSite" id="ECPE_0000714401-mRNA-1"/>
    </source>
</evidence>
<evidence type="ECO:0000256" key="3">
    <source>
        <dbReference type="ARBA" id="ARBA00022771"/>
    </source>
</evidence>
<keyword evidence="8" id="KW-1185">Reference proteome</keyword>
<dbReference type="InterPro" id="IPR045877">
    <property type="entry name" value="ZFP36-like"/>
</dbReference>
<evidence type="ECO:0000256" key="4">
    <source>
        <dbReference type="ARBA" id="ARBA00022833"/>
    </source>
</evidence>
<evidence type="ECO:0000259" key="6">
    <source>
        <dbReference type="PROSITE" id="PS50103"/>
    </source>
</evidence>
<dbReference type="SMART" id="SM00356">
    <property type="entry name" value="ZnF_C3H1"/>
    <property type="match status" value="2"/>
</dbReference>
<dbReference type="Pfam" id="PF18044">
    <property type="entry name" value="zf-CCCH_4"/>
    <property type="match status" value="1"/>
</dbReference>
<dbReference type="GO" id="GO:0008270">
    <property type="term" value="F:zinc ion binding"/>
    <property type="evidence" value="ECO:0007669"/>
    <property type="project" value="UniProtKB-KW"/>
</dbReference>
<name>A0A183AJJ4_9TREM</name>
<evidence type="ECO:0000313" key="7">
    <source>
        <dbReference type="EMBL" id="VDP80241.1"/>
    </source>
</evidence>
<dbReference type="PROSITE" id="PS50103">
    <property type="entry name" value="ZF_C3H1"/>
    <property type="match status" value="2"/>
</dbReference>
<feature type="zinc finger region" description="C3H1-type" evidence="5">
    <location>
        <begin position="304"/>
        <end position="332"/>
    </location>
</feature>
<proteinExistence type="predicted"/>
<organism evidence="9">
    <name type="scientific">Echinostoma caproni</name>
    <dbReference type="NCBI Taxonomy" id="27848"/>
    <lineage>
        <taxon>Eukaryota</taxon>
        <taxon>Metazoa</taxon>
        <taxon>Spiralia</taxon>
        <taxon>Lophotrochozoa</taxon>
        <taxon>Platyhelminthes</taxon>
        <taxon>Trematoda</taxon>
        <taxon>Digenea</taxon>
        <taxon>Plagiorchiida</taxon>
        <taxon>Echinostomata</taxon>
        <taxon>Echinostomatoidea</taxon>
        <taxon>Echinostomatidae</taxon>
        <taxon>Echinostoma</taxon>
    </lineage>
</organism>
<dbReference type="WBParaSite" id="ECPE_0000714401-mRNA-1">
    <property type="protein sequence ID" value="ECPE_0000714401-mRNA-1"/>
    <property type="gene ID" value="ECPE_0000714401"/>
</dbReference>
<accession>A0A183AJJ4</accession>
<dbReference type="PANTHER" id="PTHR12547">
    <property type="entry name" value="CCCH ZINC FINGER/TIS11-RELATED"/>
    <property type="match status" value="1"/>
</dbReference>
<keyword evidence="4 5" id="KW-0862">Zinc</keyword>
<keyword evidence="1 5" id="KW-0479">Metal-binding</keyword>
<evidence type="ECO:0000313" key="8">
    <source>
        <dbReference type="Proteomes" id="UP000272942"/>
    </source>
</evidence>
<dbReference type="InterPro" id="IPR041367">
    <property type="entry name" value="Znf-CCCH_4"/>
</dbReference>
<dbReference type="GO" id="GO:0003729">
    <property type="term" value="F:mRNA binding"/>
    <property type="evidence" value="ECO:0007669"/>
    <property type="project" value="InterPro"/>
</dbReference>
<evidence type="ECO:0000256" key="1">
    <source>
        <dbReference type="ARBA" id="ARBA00022723"/>
    </source>
</evidence>